<keyword evidence="2 4" id="KW-0456">Lyase</keyword>
<dbReference type="InterPro" id="IPR002220">
    <property type="entry name" value="DapA-like"/>
</dbReference>
<name>A0A919VW43_9ACTN</name>
<dbReference type="InterPro" id="IPR013785">
    <property type="entry name" value="Aldolase_TIM"/>
</dbReference>
<reference evidence="7" key="1">
    <citation type="submission" date="2021-03" db="EMBL/GenBank/DDBJ databases">
        <title>Whole genome shotgun sequence of Actinoplanes auranticolor NBRC 12245.</title>
        <authorList>
            <person name="Komaki H."/>
            <person name="Tamura T."/>
        </authorList>
    </citation>
    <scope>NUCLEOTIDE SEQUENCE</scope>
    <source>
        <strain evidence="7">NBRC 12245</strain>
    </source>
</reference>
<dbReference type="Gene3D" id="3.20.20.70">
    <property type="entry name" value="Aldolase class I"/>
    <property type="match status" value="1"/>
</dbReference>
<gene>
    <name evidence="7" type="ORF">Aau02nite_75200</name>
</gene>
<dbReference type="PANTHER" id="PTHR12128">
    <property type="entry name" value="DIHYDRODIPICOLINATE SYNTHASE"/>
    <property type="match status" value="1"/>
</dbReference>
<dbReference type="EMBL" id="BOQL01000066">
    <property type="protein sequence ID" value="GIM77290.1"/>
    <property type="molecule type" value="Genomic_DNA"/>
</dbReference>
<evidence type="ECO:0000256" key="2">
    <source>
        <dbReference type="ARBA" id="ARBA00023239"/>
    </source>
</evidence>
<organism evidence="7 8">
    <name type="scientific">Actinoplanes auranticolor</name>
    <dbReference type="NCBI Taxonomy" id="47988"/>
    <lineage>
        <taxon>Bacteria</taxon>
        <taxon>Bacillati</taxon>
        <taxon>Actinomycetota</taxon>
        <taxon>Actinomycetes</taxon>
        <taxon>Micromonosporales</taxon>
        <taxon>Micromonosporaceae</taxon>
        <taxon>Actinoplanes</taxon>
    </lineage>
</organism>
<evidence type="ECO:0000256" key="6">
    <source>
        <dbReference type="PIRSR" id="PIRSR001365-2"/>
    </source>
</evidence>
<evidence type="ECO:0000313" key="8">
    <source>
        <dbReference type="Proteomes" id="UP000681340"/>
    </source>
</evidence>
<evidence type="ECO:0000256" key="5">
    <source>
        <dbReference type="PIRSR" id="PIRSR001365-1"/>
    </source>
</evidence>
<feature type="active site" description="Schiff-base intermediate with substrate" evidence="5">
    <location>
        <position position="157"/>
    </location>
</feature>
<dbReference type="PROSITE" id="PS00665">
    <property type="entry name" value="DHDPS_1"/>
    <property type="match status" value="1"/>
</dbReference>
<evidence type="ECO:0000313" key="7">
    <source>
        <dbReference type="EMBL" id="GIM77290.1"/>
    </source>
</evidence>
<keyword evidence="3" id="KW-0704">Schiff base</keyword>
<dbReference type="RefSeq" id="WP_212993341.1">
    <property type="nucleotide sequence ID" value="NZ_BAABEA010000047.1"/>
</dbReference>
<protein>
    <submittedName>
        <fullName evidence="7">Dihydrodipicolinate synthase family protein</fullName>
    </submittedName>
</protein>
<dbReference type="Proteomes" id="UP000681340">
    <property type="component" value="Unassembled WGS sequence"/>
</dbReference>
<dbReference type="CDD" id="cd00408">
    <property type="entry name" value="DHDPS-like"/>
    <property type="match status" value="1"/>
</dbReference>
<dbReference type="PIRSF" id="PIRSF001365">
    <property type="entry name" value="DHDPS"/>
    <property type="match status" value="1"/>
</dbReference>
<evidence type="ECO:0000256" key="4">
    <source>
        <dbReference type="PIRNR" id="PIRNR001365"/>
    </source>
</evidence>
<dbReference type="Pfam" id="PF00701">
    <property type="entry name" value="DHDPS"/>
    <property type="match status" value="1"/>
</dbReference>
<comment type="caution">
    <text evidence="7">The sequence shown here is derived from an EMBL/GenBank/DDBJ whole genome shotgun (WGS) entry which is preliminary data.</text>
</comment>
<dbReference type="PRINTS" id="PR00146">
    <property type="entry name" value="DHPICSNTHASE"/>
</dbReference>
<proteinExistence type="inferred from homology"/>
<keyword evidence="8" id="KW-1185">Reference proteome</keyword>
<evidence type="ECO:0000256" key="1">
    <source>
        <dbReference type="ARBA" id="ARBA00007592"/>
    </source>
</evidence>
<feature type="binding site" evidence="6">
    <location>
        <position position="49"/>
    </location>
    <ligand>
        <name>pyruvate</name>
        <dbReference type="ChEBI" id="CHEBI:15361"/>
    </ligand>
</feature>
<dbReference type="InterPro" id="IPR020624">
    <property type="entry name" value="Schiff_base-form_aldolases_CS"/>
</dbReference>
<sequence>MTEPLWTGPAVALVTLFDADAAVDAKGTAEHAARLVDAGIRAVLVNGSTGEAATVSDAERVELVAAVRAACPGVPVIAGASGEWWQPAAARVTAAIDAGADAVLVAPPRLGGALGSYFAHVVEAAGAVPVLAYHYPGVAGGPVPVEALGDLGLAGIKDSSGDPARLGHELGLGGDLAVYSGASALLGYASWLGAAGGIVAAANLVPQQCLAAWERDAAAQHVVLRTEREAKALPGGLKEAMARQYGTSPVRRLG</sequence>
<accession>A0A919VW43</accession>
<evidence type="ECO:0000256" key="3">
    <source>
        <dbReference type="ARBA" id="ARBA00023270"/>
    </source>
</evidence>
<comment type="similarity">
    <text evidence="1 4">Belongs to the DapA family.</text>
</comment>
<feature type="active site" description="Proton donor/acceptor" evidence="5">
    <location>
        <position position="133"/>
    </location>
</feature>
<feature type="binding site" evidence="6">
    <location>
        <position position="198"/>
    </location>
    <ligand>
        <name>pyruvate</name>
        <dbReference type="ChEBI" id="CHEBI:15361"/>
    </ligand>
</feature>
<dbReference type="SUPFAM" id="SSF51569">
    <property type="entry name" value="Aldolase"/>
    <property type="match status" value="1"/>
</dbReference>
<dbReference type="GO" id="GO:0008840">
    <property type="term" value="F:4-hydroxy-tetrahydrodipicolinate synthase activity"/>
    <property type="evidence" value="ECO:0007669"/>
    <property type="project" value="TreeGrafter"/>
</dbReference>
<dbReference type="PANTHER" id="PTHR12128:SF66">
    <property type="entry name" value="4-HYDROXY-2-OXOGLUTARATE ALDOLASE, MITOCHONDRIAL"/>
    <property type="match status" value="1"/>
</dbReference>
<dbReference type="SMART" id="SM01130">
    <property type="entry name" value="DHDPS"/>
    <property type="match status" value="1"/>
</dbReference>
<dbReference type="AlphaFoldDB" id="A0A919VW43"/>